<feature type="transmembrane region" description="Helical" evidence="1">
    <location>
        <begin position="496"/>
        <end position="515"/>
    </location>
</feature>
<keyword evidence="1" id="KW-1133">Transmembrane helix</keyword>
<dbReference type="EMBL" id="HBHT01033414">
    <property type="protein sequence ID" value="CAD9985998.1"/>
    <property type="molecule type" value="Transcribed_RNA"/>
</dbReference>
<keyword evidence="1" id="KW-0472">Membrane</keyword>
<name>A0A7S2YN77_9STRA</name>
<dbReference type="Pfam" id="PF07692">
    <property type="entry name" value="Fea1"/>
    <property type="match status" value="1"/>
</dbReference>
<feature type="signal peptide" evidence="2">
    <location>
        <begin position="1"/>
        <end position="18"/>
    </location>
</feature>
<dbReference type="InterPro" id="IPR011643">
    <property type="entry name" value="HCR1"/>
</dbReference>
<organism evidence="3">
    <name type="scientific">Entomoneis paludosa</name>
    <dbReference type="NCBI Taxonomy" id="265537"/>
    <lineage>
        <taxon>Eukaryota</taxon>
        <taxon>Sar</taxon>
        <taxon>Stramenopiles</taxon>
        <taxon>Ochrophyta</taxon>
        <taxon>Bacillariophyta</taxon>
        <taxon>Bacillariophyceae</taxon>
        <taxon>Bacillariophycidae</taxon>
        <taxon>Entomoneidaceae</taxon>
        <taxon>Entomoneis</taxon>
    </lineage>
</organism>
<reference evidence="3" key="1">
    <citation type="submission" date="2021-01" db="EMBL/GenBank/DDBJ databases">
        <authorList>
            <person name="Corre E."/>
            <person name="Pelletier E."/>
            <person name="Niang G."/>
            <person name="Scheremetjew M."/>
            <person name="Finn R."/>
            <person name="Kale V."/>
            <person name="Holt S."/>
            <person name="Cochrane G."/>
            <person name="Meng A."/>
            <person name="Brown T."/>
            <person name="Cohen L."/>
        </authorList>
    </citation>
    <scope>NUCLEOTIDE SEQUENCE</scope>
    <source>
        <strain evidence="3">CCMP125</strain>
    </source>
</reference>
<feature type="chain" id="PRO_5030917204" evidence="2">
    <location>
        <begin position="19"/>
        <end position="516"/>
    </location>
</feature>
<protein>
    <submittedName>
        <fullName evidence="3">Uncharacterized protein</fullName>
    </submittedName>
</protein>
<evidence type="ECO:0000313" key="3">
    <source>
        <dbReference type="EMBL" id="CAD9985998.1"/>
    </source>
</evidence>
<dbReference type="AlphaFoldDB" id="A0A7S2YN77"/>
<accession>A0A7S2YN77</accession>
<keyword evidence="2" id="KW-0732">Signal</keyword>
<sequence>MFSFKATFFATLLTGAAASNPKLVSYEPQTNVADHTAGISLDQAAIDSLVGFDNEGSFADAERVYREGGNSKSYAEIYLASGLPTAVKKGTEISGKTTDGTSVTGKAIQDYPQNSLIIGFQYPTGDQYENHVACKVGGLPASLQVLDGCLDDTGANQEIIVSGGVGTLAYDTLVNKNGRTIAGFSTSADTRMRPGDDLGEPYFDFFEPYLQYYGTFDFGDEIASAGFNGDDTNLDKGNVKLTGYDFRARGEVAKKASAYINTGLYVIREIYDALHDCSEECGVDQCNDDAVHALDEAVGFYVGSEYVTDPDGQGNLFYGLAEKRALNFATGVNGIAGQSMVNNKIMQEFNAMKSKLNAGQCDESESNAREIIRLMQIPLIQGTIRYAQILSTTIDPLEKSMAEGAVFAAGILPKVNACNEDTATTIYEHMRLTPSKASKADFDAVKRAFESVYDCLEVSCADIGGMIDPATGDTYIDGAEPCGRVTAMGVSNDSGAGTFSLSIGVAAIAGLAALFM</sequence>
<gene>
    <name evidence="3" type="ORF">APAL1065_LOCUS22480</name>
</gene>
<proteinExistence type="predicted"/>
<keyword evidence="1" id="KW-0812">Transmembrane</keyword>
<evidence type="ECO:0000256" key="1">
    <source>
        <dbReference type="SAM" id="Phobius"/>
    </source>
</evidence>
<evidence type="ECO:0000256" key="2">
    <source>
        <dbReference type="SAM" id="SignalP"/>
    </source>
</evidence>